<dbReference type="SUPFAM" id="SSF159713">
    <property type="entry name" value="Dhaf3308-like"/>
    <property type="match status" value="1"/>
</dbReference>
<dbReference type="EMBL" id="SXDP01000004">
    <property type="protein sequence ID" value="NEZ46853.1"/>
    <property type="molecule type" value="Genomic_DNA"/>
</dbReference>
<name>A0A6M0R9D9_9CLOT</name>
<dbReference type="Proteomes" id="UP000473885">
    <property type="component" value="Unassembled WGS sequence"/>
</dbReference>
<dbReference type="OrthoDB" id="3596at2"/>
<dbReference type="InterPro" id="IPR007161">
    <property type="entry name" value="DUF364"/>
</dbReference>
<organism evidence="2 3">
    <name type="scientific">Clostridium niameyense</name>
    <dbReference type="NCBI Taxonomy" id="1622073"/>
    <lineage>
        <taxon>Bacteria</taxon>
        <taxon>Bacillati</taxon>
        <taxon>Bacillota</taxon>
        <taxon>Clostridia</taxon>
        <taxon>Eubacteriales</taxon>
        <taxon>Clostridiaceae</taxon>
        <taxon>Clostridium</taxon>
    </lineage>
</organism>
<accession>A0A6M0R9D9</accession>
<proteinExistence type="predicted"/>
<feature type="domain" description="Putative heavy-metal chelation" evidence="1">
    <location>
        <begin position="136"/>
        <end position="224"/>
    </location>
</feature>
<dbReference type="Gene3D" id="3.40.50.11590">
    <property type="match status" value="1"/>
</dbReference>
<evidence type="ECO:0000313" key="3">
    <source>
        <dbReference type="Proteomes" id="UP000473885"/>
    </source>
</evidence>
<comment type="caution">
    <text evidence="2">The sequence shown here is derived from an EMBL/GenBank/DDBJ whole genome shotgun (WGS) entry which is preliminary data.</text>
</comment>
<dbReference type="Pfam" id="PF04016">
    <property type="entry name" value="DUF364"/>
    <property type="match status" value="1"/>
</dbReference>
<sequence length="242" mass="27244">MNIYDKIKEKFETIILENDLKEDKVLVTTKTLSPKEAIGETKRKDFPILNGKEVMIEAKFKDSVGQAFTSSPSIYEGTLSEILSLDLDDNYNKVIFISTLNAVLKHLGVVGGTIHCKNEEPELCGEKYLDYLKKNYDNCKIALIGFQPSILEHIKDDFHVRVLDLNEDNIGKIKYDTLVEHGINDYESVVKWADIILCTGSTICNGSLVNFINLDKEVIFYGTTLAGAAYILGLKRVCFYGK</sequence>
<reference evidence="2 3" key="1">
    <citation type="submission" date="2019-04" db="EMBL/GenBank/DDBJ databases">
        <title>Genome sequencing of Clostridium botulinum Groups I-IV and Clostridium butyricum.</title>
        <authorList>
            <person name="Brunt J."/>
            <person name="Van Vliet A.H.M."/>
            <person name="Stringer S.C."/>
            <person name="Carter A.T."/>
            <person name="Peck M.W."/>
        </authorList>
    </citation>
    <scope>NUCLEOTIDE SEQUENCE [LARGE SCALE GENOMIC DNA]</scope>
    <source>
        <strain evidence="2 3">IFR 18/094</strain>
    </source>
</reference>
<gene>
    <name evidence="2" type="ORF">FDF74_06450</name>
</gene>
<dbReference type="RefSeq" id="WP_050607819.1">
    <property type="nucleotide sequence ID" value="NZ_CABKUB010000006.1"/>
</dbReference>
<evidence type="ECO:0000313" key="2">
    <source>
        <dbReference type="EMBL" id="NEZ46853.1"/>
    </source>
</evidence>
<evidence type="ECO:0000259" key="1">
    <source>
        <dbReference type="Pfam" id="PF04016"/>
    </source>
</evidence>
<dbReference type="AlphaFoldDB" id="A0A6M0R9D9"/>
<protein>
    <recommendedName>
        <fullName evidence="1">Putative heavy-metal chelation domain-containing protein</fullName>
    </recommendedName>
</protein>
<keyword evidence="3" id="KW-1185">Reference proteome</keyword>